<dbReference type="PANTHER" id="PTHR23407:SF1">
    <property type="entry name" value="5-FORMYLTETRAHYDROFOLATE CYCLO-LIGASE"/>
    <property type="match status" value="1"/>
</dbReference>
<dbReference type="InterPro" id="IPR024185">
    <property type="entry name" value="FTHF_cligase-like_sf"/>
</dbReference>
<evidence type="ECO:0000256" key="3">
    <source>
        <dbReference type="ARBA" id="ARBA00022840"/>
    </source>
</evidence>
<dbReference type="Pfam" id="PF01812">
    <property type="entry name" value="5-FTHF_cyc-lig"/>
    <property type="match status" value="1"/>
</dbReference>
<dbReference type="GO" id="GO:0005524">
    <property type="term" value="F:ATP binding"/>
    <property type="evidence" value="ECO:0007669"/>
    <property type="project" value="UniProtKB-KW"/>
</dbReference>
<dbReference type="eggNOG" id="COG0212">
    <property type="taxonomic scope" value="Bacteria"/>
</dbReference>
<evidence type="ECO:0000313" key="6">
    <source>
        <dbReference type="EMBL" id="AGF47226.1"/>
    </source>
</evidence>
<dbReference type="AlphaFoldDB" id="M1LT05"/>
<protein>
    <recommendedName>
        <fullName evidence="5">5-formyltetrahydrofolate cyclo-ligase</fullName>
        <ecNumber evidence="5">6.3.3.2</ecNumber>
    </recommendedName>
</protein>
<evidence type="ECO:0000313" key="7">
    <source>
        <dbReference type="Proteomes" id="UP000011547"/>
    </source>
</evidence>
<name>M1LT05_9PROT</name>
<keyword evidence="5" id="KW-0460">Magnesium</keyword>
<dbReference type="KEGG" id="kde:CDSE_0116"/>
<keyword evidence="7" id="KW-1185">Reference proteome</keyword>
<dbReference type="GO" id="GO:0009396">
    <property type="term" value="P:folic acid-containing compound biosynthetic process"/>
    <property type="evidence" value="ECO:0007669"/>
    <property type="project" value="TreeGrafter"/>
</dbReference>
<comment type="similarity">
    <text evidence="1 5">Belongs to the 5-formyltetrahydrofolate cyclo-ligase family.</text>
</comment>
<dbReference type="OrthoDB" id="9801938at2"/>
<feature type="binding site" evidence="4">
    <location>
        <position position="71"/>
    </location>
    <ligand>
        <name>substrate</name>
    </ligand>
</feature>
<organism evidence="6 7">
    <name type="scientific">Candidatus Kinetoplastidibacterium desouzai TCC079E</name>
    <dbReference type="NCBI Taxonomy" id="1208919"/>
    <lineage>
        <taxon>Bacteria</taxon>
        <taxon>Pseudomonadati</taxon>
        <taxon>Pseudomonadota</taxon>
        <taxon>Betaproteobacteria</taxon>
        <taxon>Candidatus Kinetoplastidibacterium</taxon>
    </lineage>
</organism>
<dbReference type="EMBL" id="CP003803">
    <property type="protein sequence ID" value="AGF47226.1"/>
    <property type="molecule type" value="Genomic_DNA"/>
</dbReference>
<dbReference type="STRING" id="1208919.CDSE_0116"/>
<dbReference type="PANTHER" id="PTHR23407">
    <property type="entry name" value="ATPASE INHIBITOR/5-FORMYLTETRAHYDROFOLATE CYCLO-LIGASE"/>
    <property type="match status" value="1"/>
</dbReference>
<dbReference type="NCBIfam" id="TIGR02727">
    <property type="entry name" value="MTHFS_bact"/>
    <property type="match status" value="1"/>
</dbReference>
<feature type="binding site" evidence="4">
    <location>
        <begin position="146"/>
        <end position="154"/>
    </location>
    <ligand>
        <name>ATP</name>
        <dbReference type="ChEBI" id="CHEBI:30616"/>
    </ligand>
</feature>
<keyword evidence="5" id="KW-0479">Metal-binding</keyword>
<keyword evidence="6" id="KW-0436">Ligase</keyword>
<evidence type="ECO:0000256" key="1">
    <source>
        <dbReference type="ARBA" id="ARBA00010638"/>
    </source>
</evidence>
<evidence type="ECO:0000256" key="4">
    <source>
        <dbReference type="PIRSR" id="PIRSR006806-1"/>
    </source>
</evidence>
<comment type="catalytic activity">
    <reaction evidence="5">
        <text>(6S)-5-formyl-5,6,7,8-tetrahydrofolate + ATP = (6R)-5,10-methenyltetrahydrofolate + ADP + phosphate</text>
        <dbReference type="Rhea" id="RHEA:10488"/>
        <dbReference type="ChEBI" id="CHEBI:30616"/>
        <dbReference type="ChEBI" id="CHEBI:43474"/>
        <dbReference type="ChEBI" id="CHEBI:57455"/>
        <dbReference type="ChEBI" id="CHEBI:57457"/>
        <dbReference type="ChEBI" id="CHEBI:456216"/>
        <dbReference type="EC" id="6.3.3.2"/>
    </reaction>
</comment>
<dbReference type="GO" id="GO:0035999">
    <property type="term" value="P:tetrahydrofolate interconversion"/>
    <property type="evidence" value="ECO:0007669"/>
    <property type="project" value="TreeGrafter"/>
</dbReference>
<dbReference type="PATRIC" id="fig|1208919.3.peg.671"/>
<evidence type="ECO:0000256" key="5">
    <source>
        <dbReference type="RuleBase" id="RU361279"/>
    </source>
</evidence>
<reference evidence="6 7" key="1">
    <citation type="journal article" date="2013" name="Genome Biol. Evol.">
        <title>Genome evolution and phylogenomic analysis of candidatus kinetoplastibacterium, the betaproteobacterial endosymbionts of strigomonas and angomonas.</title>
        <authorList>
            <person name="Alves J.M."/>
            <person name="Serrano M.G."/>
            <person name="Maia da Silva F."/>
            <person name="Voegtly L.J."/>
            <person name="Matveyev A.V."/>
            <person name="Teixeira M.M."/>
            <person name="Camargo E.P."/>
            <person name="Buck G.A."/>
        </authorList>
    </citation>
    <scope>NUCLEOTIDE SEQUENCE [LARGE SCALE GENOMIC DNA]</scope>
    <source>
        <strain evidence="6 7">TCC079E</strain>
    </source>
</reference>
<dbReference type="EC" id="6.3.3.2" evidence="5"/>
<comment type="cofactor">
    <cofactor evidence="5">
        <name>Mg(2+)</name>
        <dbReference type="ChEBI" id="CHEBI:18420"/>
    </cofactor>
</comment>
<dbReference type="GO" id="GO:0030272">
    <property type="term" value="F:5-formyltetrahydrofolate cyclo-ligase activity"/>
    <property type="evidence" value="ECO:0007669"/>
    <property type="project" value="UniProtKB-EC"/>
</dbReference>
<dbReference type="InterPro" id="IPR002698">
    <property type="entry name" value="FTHF_cligase"/>
</dbReference>
<dbReference type="RefSeq" id="WP_015396637.1">
    <property type="nucleotide sequence ID" value="NC_020294.1"/>
</dbReference>
<dbReference type="Gene3D" id="3.40.50.10420">
    <property type="entry name" value="NagB/RpiA/CoA transferase-like"/>
    <property type="match status" value="1"/>
</dbReference>
<dbReference type="SUPFAM" id="SSF100950">
    <property type="entry name" value="NagB/RpiA/CoA transferase-like"/>
    <property type="match status" value="1"/>
</dbReference>
<keyword evidence="2 4" id="KW-0547">Nucleotide-binding</keyword>
<dbReference type="Proteomes" id="UP000011547">
    <property type="component" value="Chromosome"/>
</dbReference>
<proteinExistence type="inferred from homology"/>
<sequence length="216" mass="25174">MAELQYNNEITRNIRSELLTKRTKIPMSRVYEDSAHIQKKLLNYLEKITNNFKHPTNNKINIAGFWPIDKEPNLIDLLNKLSTKENIIVCLPSIYKKNHPLHFKQWTPNHNMIKGIYNILEPNSQDNLLPNILLVPTLGFTIYGDRIGYGKGYYDRTLSNFIEIKHKFLTIGISWTCGLITNNQYKAASHDIKLDGILTEDKWIKEPLKEINKIIL</sequence>
<dbReference type="GO" id="GO:0046872">
    <property type="term" value="F:metal ion binding"/>
    <property type="evidence" value="ECO:0007669"/>
    <property type="project" value="UniProtKB-KW"/>
</dbReference>
<dbReference type="HOGENOM" id="CLU_066245_0_1_4"/>
<gene>
    <name evidence="6" type="ORF">CDSE_0116</name>
</gene>
<keyword evidence="3 4" id="KW-0067">ATP-binding</keyword>
<dbReference type="PIRSF" id="PIRSF006806">
    <property type="entry name" value="FTHF_cligase"/>
    <property type="match status" value="1"/>
</dbReference>
<accession>M1LT05</accession>
<evidence type="ECO:0000256" key="2">
    <source>
        <dbReference type="ARBA" id="ARBA00022741"/>
    </source>
</evidence>
<dbReference type="InterPro" id="IPR037171">
    <property type="entry name" value="NagB/RpiA_transferase-like"/>
</dbReference>